<dbReference type="CDD" id="cd05379">
    <property type="entry name" value="CAP_bacterial"/>
    <property type="match status" value="1"/>
</dbReference>
<gene>
    <name evidence="4" type="ORF">LARV_00285</name>
</gene>
<feature type="transmembrane region" description="Helical" evidence="2">
    <location>
        <begin position="486"/>
        <end position="505"/>
    </location>
</feature>
<dbReference type="InterPro" id="IPR014044">
    <property type="entry name" value="CAP_dom"/>
</dbReference>
<feature type="domain" description="LysM" evidence="3">
    <location>
        <begin position="242"/>
        <end position="286"/>
    </location>
</feature>
<dbReference type="EMBL" id="DF967972">
    <property type="protein sequence ID" value="GAP12549.1"/>
    <property type="molecule type" value="Genomic_DNA"/>
</dbReference>
<feature type="region of interest" description="Disordered" evidence="1">
    <location>
        <begin position="438"/>
        <end position="474"/>
    </location>
</feature>
<sequence length="509" mass="53943">MNGAPKLREDVLRSKTGSGSRFTLYDLRSTESRYNSAMHQPNKTRWILLLTLLAALFTSAAAGPNFTSIHAAPLRSDVNAYDLIAAMNALRVANGLPALVEDPIIDAVAQSTAQIMAANNMSWHIGDVSGRLQSAGYGGGAKVWGTENFAVGDMTLDEIMVIWSDASHMIPAVNPAYCNVGAGIADAGGGRYYYVLQAAYTSGKSCGEYTSPVGATPGAGHTGSYGIIVPVEVSTPGADGKIYHEVKSGQSLWSIAIAYHVTIKDIQTWNNLSSSITLQIGQKLFIPDKDTVGYATPTPADMVQKSTPDADGKIIHTVAAYNTLSTIADAYDVSVETILALNGLQADWPLQIGQKILIYPGNITPSPTPRPLTPIEKLTPAADGKYYHTVQSGEYLSWIADLYGVNITDLMAWNNLNSGSILQLNQKLVLQVTPPATATPTLGPATETPTPTPVTPTVTPTLTPTPTQTLTPTPKPLISLTGGTPWVGGSIVGLLIGIAVIVMLMRKKR</sequence>
<evidence type="ECO:0000256" key="2">
    <source>
        <dbReference type="SAM" id="Phobius"/>
    </source>
</evidence>
<dbReference type="SMART" id="SM00257">
    <property type="entry name" value="LysM"/>
    <property type="match status" value="3"/>
</dbReference>
<dbReference type="GO" id="GO:0008932">
    <property type="term" value="F:lytic endotransglycosylase activity"/>
    <property type="evidence" value="ECO:0007669"/>
    <property type="project" value="TreeGrafter"/>
</dbReference>
<dbReference type="InterPro" id="IPR018392">
    <property type="entry name" value="LysM"/>
</dbReference>
<dbReference type="Proteomes" id="UP000055060">
    <property type="component" value="Unassembled WGS sequence"/>
</dbReference>
<dbReference type="AlphaFoldDB" id="A0A0S7BFU1"/>
<dbReference type="PANTHER" id="PTHR33734">
    <property type="entry name" value="LYSM DOMAIN-CONTAINING GPI-ANCHORED PROTEIN 2"/>
    <property type="match status" value="1"/>
</dbReference>
<dbReference type="PANTHER" id="PTHR33734:SF22">
    <property type="entry name" value="MEMBRANE-BOUND LYTIC MUREIN TRANSGLYCOSYLASE D"/>
    <property type="match status" value="1"/>
</dbReference>
<evidence type="ECO:0000259" key="3">
    <source>
        <dbReference type="PROSITE" id="PS51782"/>
    </source>
</evidence>
<dbReference type="Pfam" id="PF01476">
    <property type="entry name" value="LysM"/>
    <property type="match status" value="3"/>
</dbReference>
<organism evidence="4">
    <name type="scientific">Longilinea arvoryzae</name>
    <dbReference type="NCBI Taxonomy" id="360412"/>
    <lineage>
        <taxon>Bacteria</taxon>
        <taxon>Bacillati</taxon>
        <taxon>Chloroflexota</taxon>
        <taxon>Anaerolineae</taxon>
        <taxon>Anaerolineales</taxon>
        <taxon>Anaerolineaceae</taxon>
        <taxon>Longilinea</taxon>
    </lineage>
</organism>
<name>A0A0S7BFU1_9CHLR</name>
<evidence type="ECO:0000256" key="1">
    <source>
        <dbReference type="SAM" id="MobiDB-lite"/>
    </source>
</evidence>
<dbReference type="InterPro" id="IPR035940">
    <property type="entry name" value="CAP_sf"/>
</dbReference>
<keyword evidence="2" id="KW-0812">Transmembrane</keyword>
<dbReference type="InterPro" id="IPR036779">
    <property type="entry name" value="LysM_dom_sf"/>
</dbReference>
<accession>A0A0S7BFU1</accession>
<proteinExistence type="predicted"/>
<evidence type="ECO:0000313" key="4">
    <source>
        <dbReference type="EMBL" id="GAP12549.1"/>
    </source>
</evidence>
<dbReference type="STRING" id="360412.LARV_00285"/>
<protein>
    <submittedName>
        <fullName evidence="4">Cysteine-rich secretory protein family/LysM domain</fullName>
    </submittedName>
</protein>
<dbReference type="Pfam" id="PF00188">
    <property type="entry name" value="CAP"/>
    <property type="match status" value="1"/>
</dbReference>
<dbReference type="Gene3D" id="3.10.350.10">
    <property type="entry name" value="LysM domain"/>
    <property type="match status" value="3"/>
</dbReference>
<dbReference type="PROSITE" id="PS51782">
    <property type="entry name" value="LYSM"/>
    <property type="match status" value="3"/>
</dbReference>
<keyword evidence="2" id="KW-0472">Membrane</keyword>
<dbReference type="SUPFAM" id="SSF54106">
    <property type="entry name" value="LysM domain"/>
    <property type="match status" value="3"/>
</dbReference>
<feature type="domain" description="LysM" evidence="3">
    <location>
        <begin position="314"/>
        <end position="358"/>
    </location>
</feature>
<feature type="compositionally biased region" description="Low complexity" evidence="1">
    <location>
        <begin position="438"/>
        <end position="472"/>
    </location>
</feature>
<dbReference type="SUPFAM" id="SSF55797">
    <property type="entry name" value="PR-1-like"/>
    <property type="match status" value="1"/>
</dbReference>
<feature type="domain" description="LysM" evidence="3">
    <location>
        <begin position="386"/>
        <end position="430"/>
    </location>
</feature>
<keyword evidence="5" id="KW-1185">Reference proteome</keyword>
<reference evidence="4" key="1">
    <citation type="submission" date="2015-07" db="EMBL/GenBank/DDBJ databases">
        <title>Draft Genome Sequences of Anaerolinea thermolimosa IMO-1, Bellilinea caldifistulae GOMI-1, Leptolinea tardivitalis YMTK-2, Levilinea saccharolytica KIBI-1,Longilinea arvoryzae KOME-1, Previously Described as Members of the Anaerolineaceae (Chloroflexi).</title>
        <authorList>
            <person name="Sekiguchi Y."/>
            <person name="Ohashi A."/>
            <person name="Matsuura N."/>
            <person name="Tourlousse M.D."/>
        </authorList>
    </citation>
    <scope>NUCLEOTIDE SEQUENCE [LARGE SCALE GENOMIC DNA]</scope>
    <source>
        <strain evidence="4">KOME-1</strain>
    </source>
</reference>
<keyword evidence="2" id="KW-1133">Transmembrane helix</keyword>
<evidence type="ECO:0000313" key="5">
    <source>
        <dbReference type="Proteomes" id="UP000055060"/>
    </source>
</evidence>
<dbReference type="CDD" id="cd00118">
    <property type="entry name" value="LysM"/>
    <property type="match status" value="3"/>
</dbReference>
<dbReference type="Gene3D" id="3.40.33.10">
    <property type="entry name" value="CAP"/>
    <property type="match status" value="1"/>
</dbReference>